<organism evidence="3 4">
    <name type="scientific">Streptomyces fructofermentans</name>
    <dbReference type="NCBI Taxonomy" id="152141"/>
    <lineage>
        <taxon>Bacteria</taxon>
        <taxon>Bacillati</taxon>
        <taxon>Actinomycetota</taxon>
        <taxon>Actinomycetes</taxon>
        <taxon>Kitasatosporales</taxon>
        <taxon>Streptomycetaceae</taxon>
        <taxon>Streptomyces</taxon>
    </lineage>
</organism>
<evidence type="ECO:0000259" key="2">
    <source>
        <dbReference type="Pfam" id="PF00266"/>
    </source>
</evidence>
<reference evidence="3" key="1">
    <citation type="journal article" date="2014" name="Int. J. Syst. Evol. Microbiol.">
        <title>Complete genome sequence of Corynebacterium casei LMG S-19264T (=DSM 44701T), isolated from a smear-ripened cheese.</title>
        <authorList>
            <consortium name="US DOE Joint Genome Institute (JGI-PGF)"/>
            <person name="Walter F."/>
            <person name="Albersmeier A."/>
            <person name="Kalinowski J."/>
            <person name="Ruckert C."/>
        </authorList>
    </citation>
    <scope>NUCLEOTIDE SEQUENCE</scope>
    <source>
        <strain evidence="3">JCM 4956</strain>
    </source>
</reference>
<dbReference type="InterPro" id="IPR015421">
    <property type="entry name" value="PyrdxlP-dep_Trfase_major"/>
</dbReference>
<sequence>MEDLVPRMRRSICPEREELPRAAAMGRRAEERGGPVRRTAGPGHRPEGRLAYLSARESSAIAAVGADALPRTADAGTGPTRTVLPARSRQELHVTLDITALRAQFPALAHGTAHFDGPGGTQTPLPVIEAVAAAMSRPLSIRGDGLPGERNAESIVVGARAAMADLLGAEPAGIVFGRSATQLTYDFSRTLAASWGPGDEVVVTRLDHDANIRPWVQAAERVGATVRWADFDPDTGELGVDDIRAVLGARTRLVAVTAASNLIGTRPPVAEIARLVHDAGALLYVDGVHYTAHTAVDVARLGADFFVCSPYKFLGPHHGVLAARPELLETLRPDKLLPSTDIAPERFELGTLPYEFLAGTRAAVDFLAGLAPGSDGSRRERLAAAFALTEEHEDSLRTRVEKGLAALGGITVRSRAARRTPTLLLTVEGRSTVDAYRFLAERDVHAPSGSFYALEASRHLGLGDAGGLRVGLAPYNSAEDVDRLLEGLSDFLRGTV</sequence>
<evidence type="ECO:0000313" key="3">
    <source>
        <dbReference type="EMBL" id="GGX62734.1"/>
    </source>
</evidence>
<dbReference type="EMBL" id="BMWD01000010">
    <property type="protein sequence ID" value="GGX62734.1"/>
    <property type="molecule type" value="Genomic_DNA"/>
</dbReference>
<dbReference type="InterPro" id="IPR011340">
    <property type="entry name" value="Cys_dSase-rel"/>
</dbReference>
<dbReference type="InterPro" id="IPR015424">
    <property type="entry name" value="PyrdxlP-dep_Trfase"/>
</dbReference>
<dbReference type="Pfam" id="PF00266">
    <property type="entry name" value="Aminotran_5"/>
    <property type="match status" value="1"/>
</dbReference>
<dbReference type="InterPro" id="IPR000192">
    <property type="entry name" value="Aminotrans_V_dom"/>
</dbReference>
<dbReference type="NCBIfam" id="TIGR01976">
    <property type="entry name" value="am_tr_V_VC1184"/>
    <property type="match status" value="1"/>
</dbReference>
<accession>A0A918NDP4</accession>
<dbReference type="Proteomes" id="UP000645555">
    <property type="component" value="Unassembled WGS sequence"/>
</dbReference>
<evidence type="ECO:0000313" key="4">
    <source>
        <dbReference type="Proteomes" id="UP000645555"/>
    </source>
</evidence>
<dbReference type="AlphaFoldDB" id="A0A918NDP4"/>
<feature type="region of interest" description="Disordered" evidence="1">
    <location>
        <begin position="15"/>
        <end position="46"/>
    </location>
</feature>
<protein>
    <submittedName>
        <fullName evidence="3">Cysteine desulfurase-like protein</fullName>
    </submittedName>
</protein>
<dbReference type="PANTHER" id="PTHR43586:SF21">
    <property type="entry name" value="PYRIDOXAL PHOSPHATE (PLP)-DEPENDENT ASPARTATE AMINOTRANSFERASE SUPERFAMILY"/>
    <property type="match status" value="1"/>
</dbReference>
<proteinExistence type="predicted"/>
<comment type="caution">
    <text evidence="3">The sequence shown here is derived from an EMBL/GenBank/DDBJ whole genome shotgun (WGS) entry which is preliminary data.</text>
</comment>
<name>A0A918NDP4_9ACTN</name>
<dbReference type="PANTHER" id="PTHR43586">
    <property type="entry name" value="CYSTEINE DESULFURASE"/>
    <property type="match status" value="1"/>
</dbReference>
<gene>
    <name evidence="3" type="ORF">GCM10010515_33000</name>
</gene>
<keyword evidence="4" id="KW-1185">Reference proteome</keyword>
<reference evidence="3" key="2">
    <citation type="submission" date="2020-09" db="EMBL/GenBank/DDBJ databases">
        <authorList>
            <person name="Sun Q."/>
            <person name="Ohkuma M."/>
        </authorList>
    </citation>
    <scope>NUCLEOTIDE SEQUENCE</scope>
    <source>
        <strain evidence="3">JCM 4956</strain>
    </source>
</reference>
<dbReference type="InterPro" id="IPR015422">
    <property type="entry name" value="PyrdxlP-dep_Trfase_small"/>
</dbReference>
<evidence type="ECO:0000256" key="1">
    <source>
        <dbReference type="SAM" id="MobiDB-lite"/>
    </source>
</evidence>
<dbReference type="Gene3D" id="3.90.1150.10">
    <property type="entry name" value="Aspartate Aminotransferase, domain 1"/>
    <property type="match status" value="1"/>
</dbReference>
<dbReference type="Gene3D" id="3.40.640.10">
    <property type="entry name" value="Type I PLP-dependent aspartate aminotransferase-like (Major domain)"/>
    <property type="match status" value="1"/>
</dbReference>
<dbReference type="SUPFAM" id="SSF53383">
    <property type="entry name" value="PLP-dependent transferases"/>
    <property type="match status" value="1"/>
</dbReference>
<feature type="domain" description="Aminotransferase class V" evidence="2">
    <location>
        <begin position="115"/>
        <end position="484"/>
    </location>
</feature>